<dbReference type="InterPro" id="IPR057345">
    <property type="entry name" value="Ig-like_TAF2"/>
</dbReference>
<name>A0A0A1U841_ENTIV</name>
<evidence type="ECO:0000259" key="7">
    <source>
        <dbReference type="Pfam" id="PF25316"/>
    </source>
</evidence>
<evidence type="ECO:0000259" key="8">
    <source>
        <dbReference type="Pfam" id="PF25577"/>
    </source>
</evidence>
<evidence type="ECO:0000256" key="5">
    <source>
        <dbReference type="ARBA" id="ARBA00023163"/>
    </source>
</evidence>
<keyword evidence="5" id="KW-0804">Transcription</keyword>
<comment type="similarity">
    <text evidence="2">Belongs to the TAF2 family.</text>
</comment>
<dbReference type="OrthoDB" id="308861at2759"/>
<feature type="domain" description="Transcription initiation factor TFIID subunit 2 Ig-like" evidence="7">
    <location>
        <begin position="475"/>
        <end position="595"/>
    </location>
</feature>
<dbReference type="VEuPathDB" id="AmoebaDB:EIN_268550"/>
<dbReference type="SUPFAM" id="SSF55486">
    <property type="entry name" value="Metalloproteases ('zincins'), catalytic domain"/>
    <property type="match status" value="1"/>
</dbReference>
<dbReference type="AlphaFoldDB" id="A0A0A1U841"/>
<dbReference type="InterPro" id="IPR057991">
    <property type="entry name" value="TPR_TAF2_C"/>
</dbReference>
<gene>
    <name evidence="9" type="ORF">EIN_268550</name>
</gene>
<keyword evidence="6" id="KW-0539">Nucleus</keyword>
<dbReference type="GO" id="GO:0000976">
    <property type="term" value="F:transcription cis-regulatory region binding"/>
    <property type="evidence" value="ECO:0007669"/>
    <property type="project" value="TreeGrafter"/>
</dbReference>
<dbReference type="EMBL" id="KB206479">
    <property type="protein sequence ID" value="ELP91099.1"/>
    <property type="molecule type" value="Genomic_DNA"/>
</dbReference>
<reference evidence="9 10" key="1">
    <citation type="submission" date="2012-10" db="EMBL/GenBank/DDBJ databases">
        <authorList>
            <person name="Zafar N."/>
            <person name="Inman J."/>
            <person name="Hall N."/>
            <person name="Lorenzi H."/>
            <person name="Caler E."/>
        </authorList>
    </citation>
    <scope>NUCLEOTIDE SEQUENCE [LARGE SCALE GENOMIC DNA]</scope>
    <source>
        <strain evidence="9 10">IP1</strain>
    </source>
</reference>
<dbReference type="InterPro" id="IPR027268">
    <property type="entry name" value="Peptidase_M4/M1_CTD_sf"/>
</dbReference>
<dbReference type="InterPro" id="IPR042097">
    <property type="entry name" value="Aminopeptidase_N-like_N_sf"/>
</dbReference>
<dbReference type="GO" id="GO:0016251">
    <property type="term" value="F:RNA polymerase II general transcription initiation factor activity"/>
    <property type="evidence" value="ECO:0007669"/>
    <property type="project" value="TreeGrafter"/>
</dbReference>
<evidence type="ECO:0000256" key="4">
    <source>
        <dbReference type="ARBA" id="ARBA00023015"/>
    </source>
</evidence>
<keyword evidence="10" id="KW-1185">Reference proteome</keyword>
<organism evidence="9 10">
    <name type="scientific">Entamoeba invadens IP1</name>
    <dbReference type="NCBI Taxonomy" id="370355"/>
    <lineage>
        <taxon>Eukaryota</taxon>
        <taxon>Amoebozoa</taxon>
        <taxon>Evosea</taxon>
        <taxon>Archamoebae</taxon>
        <taxon>Mastigamoebida</taxon>
        <taxon>Entamoebidae</taxon>
        <taxon>Entamoeba</taxon>
    </lineage>
</organism>
<dbReference type="SUPFAM" id="SSF63737">
    <property type="entry name" value="Leukotriene A4 hydrolase N-terminal domain"/>
    <property type="match status" value="1"/>
</dbReference>
<evidence type="ECO:0000256" key="6">
    <source>
        <dbReference type="ARBA" id="ARBA00023242"/>
    </source>
</evidence>
<dbReference type="Pfam" id="PF25316">
    <property type="entry name" value="TAF2_3rd"/>
    <property type="match status" value="1"/>
</dbReference>
<evidence type="ECO:0000256" key="1">
    <source>
        <dbReference type="ARBA" id="ARBA00004123"/>
    </source>
</evidence>
<dbReference type="OMA" id="VCDYETR"/>
<dbReference type="PANTHER" id="PTHR15137:SF9">
    <property type="entry name" value="TRANSCRIPTION INITIATION FACTOR TFIID SUBUNIT 2"/>
    <property type="match status" value="1"/>
</dbReference>
<evidence type="ECO:0000313" key="10">
    <source>
        <dbReference type="Proteomes" id="UP000014680"/>
    </source>
</evidence>
<dbReference type="Proteomes" id="UP000014680">
    <property type="component" value="Unassembled WGS sequence"/>
</dbReference>
<dbReference type="KEGG" id="eiv:EIN_268550"/>
<dbReference type="GO" id="GO:0006367">
    <property type="term" value="P:transcription initiation at RNA polymerase II promoter"/>
    <property type="evidence" value="ECO:0007669"/>
    <property type="project" value="TreeGrafter"/>
</dbReference>
<protein>
    <recommendedName>
        <fullName evidence="3">Transcription initiation factor TFIID subunit 2</fullName>
    </recommendedName>
</protein>
<evidence type="ECO:0000313" key="9">
    <source>
        <dbReference type="EMBL" id="ELP91099.1"/>
    </source>
</evidence>
<dbReference type="Gene3D" id="1.10.390.10">
    <property type="entry name" value="Neutral Protease Domain 2"/>
    <property type="match status" value="1"/>
</dbReference>
<dbReference type="RefSeq" id="XP_004257870.1">
    <property type="nucleotide sequence ID" value="XM_004257822.1"/>
</dbReference>
<sequence>MELDDEPIKFISFNEVFGNFSFDPEALILEAKMSVTFLMSDKTVEFIKKRGIVLHVNHLKFSKVTLELQNAPQNVVNCAFEVSPGILNNDCQINETPTYDNFVSMYSGSVGLLTITWPSELQIDSNNSYILRFCYKTNHGSGLYETKNVTDKMIMTLDGYLDTASWMPCICNSFQLVCYQMTFNVPDSFVVICSGTPDVPQIVDKTRIFTYSLKTRIPMKSFGFVISSARLLPIESSLKVGFFADDKTAKRAQFTFSEIVPKAIQCIRKYTGTTEAFSLSVIAVKELPHTEALSFAGLIVVSSEILYLPDNADRYRKVSYILGRAVASQWVGHYIIPNKISDEWITIGLRDYLAEQFVKLVNGQNYVKYKSIKSQEIVLERKWGRPLHNEERLVFAEMELDDQFRRKVDIAMGVMENNLGKDRMKRLVCVKVFNNGGMIDDLKRNLKTRSFVKELQTQNSSLMKQFEERIVDGTGYSKIAVSFSFTQRIVQTDFKIRQSKKEKGYNVVPVRIHEVEQTIEDSIELTGVETLKSIPCHSRIRKQRKRTIKTDTGETIMYDLDSRDCKRNGQSETDVAILYIEIDPDNDYPRKIKRNKQSFLEYMWLTQLEFVRTVRGQLVTIEGLEKCNSEKGIQALYDFLINNHRCFYKVQIEAAHAIARMSCEENQYLGFNLLKTFYKTNYYEDSIGVVPLDFSNALKYEIQKGLIGAFADVRLHSINEKINWGRVYKKKQTERPRALSKVNHPEAVQLLLEIAENSTNEKNSYQDGIFLKEVVKALGKINSPNKEENVRIETFLRRVLNKDKIIASDRNIVTQAVVLSTPQFANLSVLAAVGNFFEVRVVAIKEMLLTDPVNGLEEFVRVHERMDEGRVRYALCEMALNLKQFPSQEVIDMPSFRTAGKRIYTVLCNRQDFVRDKVLLATVFKKWWGNSLAEPL</sequence>
<dbReference type="GeneID" id="14890105"/>
<evidence type="ECO:0000256" key="3">
    <source>
        <dbReference type="ARBA" id="ARBA00017363"/>
    </source>
</evidence>
<dbReference type="InterPro" id="IPR037813">
    <property type="entry name" value="TAF2"/>
</dbReference>
<evidence type="ECO:0000256" key="2">
    <source>
        <dbReference type="ARBA" id="ARBA00010937"/>
    </source>
</evidence>
<dbReference type="GO" id="GO:0003682">
    <property type="term" value="F:chromatin binding"/>
    <property type="evidence" value="ECO:0007669"/>
    <property type="project" value="TreeGrafter"/>
</dbReference>
<dbReference type="Gene3D" id="2.60.40.1730">
    <property type="entry name" value="tricorn interacting facor f3 domain"/>
    <property type="match status" value="1"/>
</dbReference>
<dbReference type="GO" id="GO:0005669">
    <property type="term" value="C:transcription factor TFIID complex"/>
    <property type="evidence" value="ECO:0007669"/>
    <property type="project" value="InterPro"/>
</dbReference>
<accession>A0A0A1U841</accession>
<dbReference type="Pfam" id="PF25577">
    <property type="entry name" value="TPR_TAF2_C"/>
    <property type="match status" value="1"/>
</dbReference>
<proteinExistence type="inferred from homology"/>
<dbReference type="PANTHER" id="PTHR15137">
    <property type="entry name" value="TRANSCRIPTION INITIATION FACTOR TFIID"/>
    <property type="match status" value="1"/>
</dbReference>
<comment type="subcellular location">
    <subcellularLocation>
        <location evidence="1">Nucleus</location>
    </subcellularLocation>
</comment>
<keyword evidence="4" id="KW-0805">Transcription regulation</keyword>
<feature type="domain" description="Transcription initiation factor TFIID subunit 2 TPR repeats" evidence="8">
    <location>
        <begin position="602"/>
        <end position="715"/>
    </location>
</feature>